<dbReference type="AlphaFoldDB" id="A0A8C5A6Q1"/>
<reference evidence="2" key="2">
    <citation type="submission" date="2025-09" db="UniProtKB">
        <authorList>
            <consortium name="Ensembl"/>
        </authorList>
    </citation>
    <scope>IDENTIFICATION</scope>
</reference>
<sequence>PLRGPVLRAVKGSLLGASVGFGFGGGPRSFECSNLGGDLVDGLEVVLGSFQDSTEAFGPGSDLWGGLGSSVGSPERSGDSHNSGGNCAVEEPLLLHSPPVAPCLLNSRAHAVPSLAVSGSPSHLTPGIRGRLDWCSSTIQRRVPETRGRASGCSLWTEPLGRRRTSPGPGPSPWGRLLSDCCGPGGCCGGT</sequence>
<accession>A0A8C5A6Q1</accession>
<dbReference type="Ensembl" id="ENSGMOT00000032791.1">
    <property type="protein sequence ID" value="ENSGMOP00000027495.1"/>
    <property type="gene ID" value="ENSGMOG00000025770.1"/>
</dbReference>
<name>A0A8C5A6Q1_GADMO</name>
<evidence type="ECO:0000313" key="3">
    <source>
        <dbReference type="Proteomes" id="UP000694546"/>
    </source>
</evidence>
<feature type="region of interest" description="Disordered" evidence="1">
    <location>
        <begin position="65"/>
        <end position="85"/>
    </location>
</feature>
<organism evidence="2 3">
    <name type="scientific">Gadus morhua</name>
    <name type="common">Atlantic cod</name>
    <dbReference type="NCBI Taxonomy" id="8049"/>
    <lineage>
        <taxon>Eukaryota</taxon>
        <taxon>Metazoa</taxon>
        <taxon>Chordata</taxon>
        <taxon>Craniata</taxon>
        <taxon>Vertebrata</taxon>
        <taxon>Euteleostomi</taxon>
        <taxon>Actinopterygii</taxon>
        <taxon>Neopterygii</taxon>
        <taxon>Teleostei</taxon>
        <taxon>Neoteleostei</taxon>
        <taxon>Acanthomorphata</taxon>
        <taxon>Zeiogadaria</taxon>
        <taxon>Gadariae</taxon>
        <taxon>Gadiformes</taxon>
        <taxon>Gadoidei</taxon>
        <taxon>Gadidae</taxon>
        <taxon>Gadus</taxon>
    </lineage>
</organism>
<protein>
    <submittedName>
        <fullName evidence="2">Uncharacterized protein</fullName>
    </submittedName>
</protein>
<evidence type="ECO:0000256" key="1">
    <source>
        <dbReference type="SAM" id="MobiDB-lite"/>
    </source>
</evidence>
<keyword evidence="3" id="KW-1185">Reference proteome</keyword>
<dbReference type="Proteomes" id="UP000694546">
    <property type="component" value="Chromosome 21"/>
</dbReference>
<proteinExistence type="predicted"/>
<reference evidence="2" key="1">
    <citation type="submission" date="2025-08" db="UniProtKB">
        <authorList>
            <consortium name="Ensembl"/>
        </authorList>
    </citation>
    <scope>IDENTIFICATION</scope>
</reference>
<evidence type="ECO:0000313" key="2">
    <source>
        <dbReference type="Ensembl" id="ENSGMOP00000027495.1"/>
    </source>
</evidence>